<dbReference type="Gene3D" id="3.40.630.30">
    <property type="match status" value="1"/>
</dbReference>
<feature type="domain" description="N-acetyltransferase" evidence="1">
    <location>
        <begin position="5"/>
        <end position="93"/>
    </location>
</feature>
<dbReference type="Proteomes" id="UP000051686">
    <property type="component" value="Unassembled WGS sequence"/>
</dbReference>
<dbReference type="Pfam" id="PF14542">
    <property type="entry name" value="Acetyltransf_CG"/>
    <property type="match status" value="1"/>
</dbReference>
<dbReference type="PROSITE" id="PS51729">
    <property type="entry name" value="GNAT_YJDJ"/>
    <property type="match status" value="1"/>
</dbReference>
<dbReference type="EMBL" id="AZEH01000039">
    <property type="protein sequence ID" value="KRL04890.1"/>
    <property type="molecule type" value="Genomic_DNA"/>
</dbReference>
<dbReference type="CDD" id="cd04301">
    <property type="entry name" value="NAT_SF"/>
    <property type="match status" value="1"/>
</dbReference>
<dbReference type="InterPro" id="IPR045057">
    <property type="entry name" value="Gcn5-rel_NAT"/>
</dbReference>
<dbReference type="PATRIC" id="fig|1423777.3.peg.2086"/>
<dbReference type="STRING" id="1423777.FD46_GL002028"/>
<dbReference type="InterPro" id="IPR016181">
    <property type="entry name" value="Acyl_CoA_acyltransferase"/>
</dbReference>
<evidence type="ECO:0000259" key="1">
    <source>
        <dbReference type="PROSITE" id="PS51729"/>
    </source>
</evidence>
<dbReference type="AlphaFoldDB" id="A0A0R1MIB7"/>
<organism evidence="2 3">
    <name type="scientific">Liquorilactobacillus oeni DSM 19972</name>
    <dbReference type="NCBI Taxonomy" id="1423777"/>
    <lineage>
        <taxon>Bacteria</taxon>
        <taxon>Bacillati</taxon>
        <taxon>Bacillota</taxon>
        <taxon>Bacilli</taxon>
        <taxon>Lactobacillales</taxon>
        <taxon>Lactobacillaceae</taxon>
        <taxon>Liquorilactobacillus</taxon>
    </lineage>
</organism>
<evidence type="ECO:0000313" key="3">
    <source>
        <dbReference type="Proteomes" id="UP000051686"/>
    </source>
</evidence>
<dbReference type="PANTHER" id="PTHR31435">
    <property type="entry name" value="PROTEIN NATD1"/>
    <property type="match status" value="1"/>
</dbReference>
<evidence type="ECO:0000313" key="2">
    <source>
        <dbReference type="EMBL" id="KRL04890.1"/>
    </source>
</evidence>
<dbReference type="OrthoDB" id="9793389at2"/>
<dbReference type="SUPFAM" id="SSF55729">
    <property type="entry name" value="Acyl-CoA N-acyltransferases (Nat)"/>
    <property type="match status" value="1"/>
</dbReference>
<name>A0A0R1MIB7_9LACO</name>
<proteinExistence type="predicted"/>
<accession>A0A0R1MIB7</accession>
<gene>
    <name evidence="2" type="ORF">FD46_GL002028</name>
</gene>
<reference evidence="2 3" key="1">
    <citation type="journal article" date="2015" name="Genome Announc.">
        <title>Expanding the biotechnology potential of lactobacilli through comparative genomics of 213 strains and associated genera.</title>
        <authorList>
            <person name="Sun Z."/>
            <person name="Harris H.M."/>
            <person name="McCann A."/>
            <person name="Guo C."/>
            <person name="Argimon S."/>
            <person name="Zhang W."/>
            <person name="Yang X."/>
            <person name="Jeffery I.B."/>
            <person name="Cooney J.C."/>
            <person name="Kagawa T.F."/>
            <person name="Liu W."/>
            <person name="Song Y."/>
            <person name="Salvetti E."/>
            <person name="Wrobel A."/>
            <person name="Rasinkangas P."/>
            <person name="Parkhill J."/>
            <person name="Rea M.C."/>
            <person name="O'Sullivan O."/>
            <person name="Ritari J."/>
            <person name="Douillard F.P."/>
            <person name="Paul Ross R."/>
            <person name="Yang R."/>
            <person name="Briner A.E."/>
            <person name="Felis G.E."/>
            <person name="de Vos W.M."/>
            <person name="Barrangou R."/>
            <person name="Klaenhammer T.R."/>
            <person name="Caufield P.W."/>
            <person name="Cui Y."/>
            <person name="Zhang H."/>
            <person name="O'Toole P.W."/>
        </authorList>
    </citation>
    <scope>NUCLEOTIDE SEQUENCE [LARGE SCALE GENOMIC DNA]</scope>
    <source>
        <strain evidence="2 3">DSM 19972</strain>
    </source>
</reference>
<dbReference type="PANTHER" id="PTHR31435:SF10">
    <property type="entry name" value="BSR4717 PROTEIN"/>
    <property type="match status" value="1"/>
</dbReference>
<protein>
    <recommendedName>
        <fullName evidence="1">N-acetyltransferase domain-containing protein</fullName>
    </recommendedName>
</protein>
<dbReference type="InterPro" id="IPR031165">
    <property type="entry name" value="GNAT_YJDJ"/>
</dbReference>
<sequence>MLAVWNGNAFDYYRSQTDKTPVAHIGFKLINDNQTYVVEHTWVSEKERGKGLAGKITKEFLQRVTEQKKKVLPLCPYTQSFFQRNSEYRYLLADKS</sequence>
<dbReference type="RefSeq" id="WP_057896830.1">
    <property type="nucleotide sequence ID" value="NZ_AZEH01000039.1"/>
</dbReference>
<comment type="caution">
    <text evidence="2">The sequence shown here is derived from an EMBL/GenBank/DDBJ whole genome shotgun (WGS) entry which is preliminary data.</text>
</comment>
<keyword evidence="3" id="KW-1185">Reference proteome</keyword>